<protein>
    <submittedName>
        <fullName evidence="2">Uncharacterized protein</fullName>
    </submittedName>
</protein>
<proteinExistence type="predicted"/>
<dbReference type="EMBL" id="GBXM01020052">
    <property type="protein sequence ID" value="JAH88525.1"/>
    <property type="molecule type" value="Transcribed_RNA"/>
</dbReference>
<organism evidence="2">
    <name type="scientific">Anguilla anguilla</name>
    <name type="common">European freshwater eel</name>
    <name type="synonym">Muraena anguilla</name>
    <dbReference type="NCBI Taxonomy" id="7936"/>
    <lineage>
        <taxon>Eukaryota</taxon>
        <taxon>Metazoa</taxon>
        <taxon>Chordata</taxon>
        <taxon>Craniata</taxon>
        <taxon>Vertebrata</taxon>
        <taxon>Euteleostomi</taxon>
        <taxon>Actinopterygii</taxon>
        <taxon>Neopterygii</taxon>
        <taxon>Teleostei</taxon>
        <taxon>Anguilliformes</taxon>
        <taxon>Anguillidae</taxon>
        <taxon>Anguilla</taxon>
    </lineage>
</organism>
<feature type="transmembrane region" description="Helical" evidence="1">
    <location>
        <begin position="20"/>
        <end position="38"/>
    </location>
</feature>
<keyword evidence="1" id="KW-0472">Membrane</keyword>
<name>A0A0E9WG10_ANGAN</name>
<reference evidence="2" key="1">
    <citation type="submission" date="2014-11" db="EMBL/GenBank/DDBJ databases">
        <authorList>
            <person name="Amaro Gonzalez C."/>
        </authorList>
    </citation>
    <scope>NUCLEOTIDE SEQUENCE</scope>
</reference>
<evidence type="ECO:0000256" key="1">
    <source>
        <dbReference type="SAM" id="Phobius"/>
    </source>
</evidence>
<keyword evidence="1" id="KW-1133">Transmembrane helix</keyword>
<sequence>MSSLHNIQQHCIQHITNVDMLWLHLSMAHVMLSVKPLYNSMLILRHPF</sequence>
<reference evidence="2" key="2">
    <citation type="journal article" date="2015" name="Fish Shellfish Immunol.">
        <title>Early steps in the European eel (Anguilla anguilla)-Vibrio vulnificus interaction in the gills: Role of the RtxA13 toxin.</title>
        <authorList>
            <person name="Callol A."/>
            <person name="Pajuelo D."/>
            <person name="Ebbesson L."/>
            <person name="Teles M."/>
            <person name="MacKenzie S."/>
            <person name="Amaro C."/>
        </authorList>
    </citation>
    <scope>NUCLEOTIDE SEQUENCE</scope>
</reference>
<dbReference type="AlphaFoldDB" id="A0A0E9WG10"/>
<keyword evidence="1" id="KW-0812">Transmembrane</keyword>
<evidence type="ECO:0000313" key="2">
    <source>
        <dbReference type="EMBL" id="JAH88525.1"/>
    </source>
</evidence>
<accession>A0A0E9WG10</accession>